<dbReference type="Pfam" id="PF00196">
    <property type="entry name" value="GerE"/>
    <property type="match status" value="1"/>
</dbReference>
<dbReference type="RefSeq" id="WP_149324211.1">
    <property type="nucleotide sequence ID" value="NZ_CP043504.1"/>
</dbReference>
<dbReference type="InterPro" id="IPR016032">
    <property type="entry name" value="Sig_transdc_resp-reg_C-effctor"/>
</dbReference>
<dbReference type="InterPro" id="IPR036388">
    <property type="entry name" value="WH-like_DNA-bd_sf"/>
</dbReference>
<evidence type="ECO:0000313" key="6">
    <source>
        <dbReference type="Proteomes" id="UP000322159"/>
    </source>
</evidence>
<dbReference type="AlphaFoldDB" id="A0A5C1Y5U9"/>
<dbReference type="SUPFAM" id="SSF46894">
    <property type="entry name" value="C-terminal effector domain of the bipartite response regulators"/>
    <property type="match status" value="1"/>
</dbReference>
<dbReference type="KEGG" id="lyk:FLP23_01335"/>
<dbReference type="InterPro" id="IPR011006">
    <property type="entry name" value="CheY-like_superfamily"/>
</dbReference>
<reference evidence="5 6" key="1">
    <citation type="submission" date="2019-09" db="EMBL/GenBank/DDBJ databases">
        <title>Genome sequencing of strain KACC 19322.</title>
        <authorList>
            <person name="Heo J."/>
            <person name="Kim S.-J."/>
            <person name="Kim J.-S."/>
            <person name="Hong S.-B."/>
            <person name="Kwon S.-W."/>
        </authorList>
    </citation>
    <scope>NUCLEOTIDE SEQUENCE [LARGE SCALE GENOMIC DNA]</scope>
    <source>
        <strain evidence="5 6">KACC 19322</strain>
    </source>
</reference>
<keyword evidence="2" id="KW-0238">DNA-binding</keyword>
<dbReference type="Proteomes" id="UP000322159">
    <property type="component" value="Chromosome"/>
</dbReference>
<proteinExistence type="predicted"/>
<name>A0A5C1Y5U9_9MICO</name>
<evidence type="ECO:0000256" key="1">
    <source>
        <dbReference type="ARBA" id="ARBA00023015"/>
    </source>
</evidence>
<dbReference type="EMBL" id="CP043504">
    <property type="protein sequence ID" value="QEO08778.1"/>
    <property type="molecule type" value="Genomic_DNA"/>
</dbReference>
<dbReference type="GO" id="GO:0003677">
    <property type="term" value="F:DNA binding"/>
    <property type="evidence" value="ECO:0007669"/>
    <property type="project" value="UniProtKB-KW"/>
</dbReference>
<protein>
    <submittedName>
        <fullName evidence="5">Response regulator transcription factor</fullName>
    </submittedName>
</protein>
<evidence type="ECO:0000256" key="3">
    <source>
        <dbReference type="ARBA" id="ARBA00023163"/>
    </source>
</evidence>
<dbReference type="Gene3D" id="1.10.10.10">
    <property type="entry name" value="Winged helix-like DNA-binding domain superfamily/Winged helix DNA-binding domain"/>
    <property type="match status" value="1"/>
</dbReference>
<dbReference type="PRINTS" id="PR00038">
    <property type="entry name" value="HTHLUXR"/>
</dbReference>
<dbReference type="InterPro" id="IPR000792">
    <property type="entry name" value="Tscrpt_reg_LuxR_C"/>
</dbReference>
<accession>A0A5C1Y5U9</accession>
<keyword evidence="3" id="KW-0804">Transcription</keyword>
<dbReference type="PANTHER" id="PTHR43214:SF24">
    <property type="entry name" value="TRANSCRIPTIONAL REGULATORY PROTEIN NARL-RELATED"/>
    <property type="match status" value="1"/>
</dbReference>
<keyword evidence="6" id="KW-1185">Reference proteome</keyword>
<evidence type="ECO:0000259" key="4">
    <source>
        <dbReference type="PROSITE" id="PS50043"/>
    </source>
</evidence>
<dbReference type="PANTHER" id="PTHR43214">
    <property type="entry name" value="TWO-COMPONENT RESPONSE REGULATOR"/>
    <property type="match status" value="1"/>
</dbReference>
<feature type="domain" description="HTH luxR-type" evidence="4">
    <location>
        <begin position="88"/>
        <end position="153"/>
    </location>
</feature>
<gene>
    <name evidence="5" type="ORF">FLP23_01335</name>
</gene>
<keyword evidence="1" id="KW-0805">Transcription regulation</keyword>
<dbReference type="SUPFAM" id="SSF52172">
    <property type="entry name" value="CheY-like"/>
    <property type="match status" value="1"/>
</dbReference>
<evidence type="ECO:0000313" key="5">
    <source>
        <dbReference type="EMBL" id="QEO08778.1"/>
    </source>
</evidence>
<organism evidence="5 6">
    <name type="scientific">Protaetiibacter larvae</name>
    <dbReference type="NCBI Taxonomy" id="2592654"/>
    <lineage>
        <taxon>Bacteria</taxon>
        <taxon>Bacillati</taxon>
        <taxon>Actinomycetota</taxon>
        <taxon>Actinomycetes</taxon>
        <taxon>Micrococcales</taxon>
        <taxon>Microbacteriaceae</taxon>
        <taxon>Protaetiibacter</taxon>
    </lineage>
</organism>
<dbReference type="InterPro" id="IPR039420">
    <property type="entry name" value="WalR-like"/>
</dbReference>
<sequence>MNATARPIRVVLADRDPLVRLGLRTLLESEGEFDVVGEASDPAAALALAREREPELVVATPRLLELLGDRARPAADEAPHGARAGAERDPRLEELTDREFEIFRLIAHGCSNPELSARLYLAESTIKTHVGRILMKLGARDRVELVMRGYDTGVVGVGGPWHSDDADATRRTTTSRGMTKVEFPLYSENPPREIPRSTTKA</sequence>
<dbReference type="SMART" id="SM00421">
    <property type="entry name" value="HTH_LUXR"/>
    <property type="match status" value="1"/>
</dbReference>
<evidence type="ECO:0000256" key="2">
    <source>
        <dbReference type="ARBA" id="ARBA00023125"/>
    </source>
</evidence>
<dbReference type="OrthoDB" id="9808843at2"/>
<dbReference type="Gene3D" id="3.40.50.2300">
    <property type="match status" value="1"/>
</dbReference>
<dbReference type="PROSITE" id="PS50043">
    <property type="entry name" value="HTH_LUXR_2"/>
    <property type="match status" value="1"/>
</dbReference>
<dbReference type="CDD" id="cd06170">
    <property type="entry name" value="LuxR_C_like"/>
    <property type="match status" value="1"/>
</dbReference>
<dbReference type="GO" id="GO:0006355">
    <property type="term" value="P:regulation of DNA-templated transcription"/>
    <property type="evidence" value="ECO:0007669"/>
    <property type="project" value="InterPro"/>
</dbReference>